<gene>
    <name evidence="2" type="ORF">DC345_04370</name>
</gene>
<accession>A0A329R5Q7</accession>
<dbReference type="InterPro" id="IPR016181">
    <property type="entry name" value="Acyl_CoA_acyltransferase"/>
</dbReference>
<dbReference type="InterPro" id="IPR000182">
    <property type="entry name" value="GNAT_dom"/>
</dbReference>
<dbReference type="SUPFAM" id="SSF55729">
    <property type="entry name" value="Acyl-CoA N-acyltransferases (Nat)"/>
    <property type="match status" value="1"/>
</dbReference>
<dbReference type="Pfam" id="PF13302">
    <property type="entry name" value="Acetyltransf_3"/>
    <property type="match status" value="1"/>
</dbReference>
<dbReference type="Proteomes" id="UP000250642">
    <property type="component" value="Unassembled WGS sequence"/>
</dbReference>
<dbReference type="RefSeq" id="WP_113052059.1">
    <property type="nucleotide sequence ID" value="NZ_CP175536.1"/>
</dbReference>
<reference evidence="2 3" key="1">
    <citation type="submission" date="2018-04" db="EMBL/GenBank/DDBJ databases">
        <title>Paenibacillus taichungensis Genome sequencing and assembly.</title>
        <authorList>
            <person name="Xu J."/>
            <person name="Rensing C."/>
            <person name="Mazhar H.S."/>
        </authorList>
    </citation>
    <scope>NUCLEOTIDE SEQUENCE [LARGE SCALE GENOMIC DNA]</scope>
    <source>
        <strain evidence="2 3">NC1</strain>
    </source>
</reference>
<proteinExistence type="predicted"/>
<dbReference type="AlphaFoldDB" id="A0A329R5Q7"/>
<dbReference type="GO" id="GO:0016747">
    <property type="term" value="F:acyltransferase activity, transferring groups other than amino-acyl groups"/>
    <property type="evidence" value="ECO:0007669"/>
    <property type="project" value="InterPro"/>
</dbReference>
<comment type="caution">
    <text evidence="2">The sequence shown here is derived from an EMBL/GenBank/DDBJ whole genome shotgun (WGS) entry which is preliminary data.</text>
</comment>
<evidence type="ECO:0000313" key="2">
    <source>
        <dbReference type="EMBL" id="RAW18378.1"/>
    </source>
</evidence>
<organism evidence="2 3">
    <name type="scientific">Paenibacillus taichungensis</name>
    <dbReference type="NCBI Taxonomy" id="484184"/>
    <lineage>
        <taxon>Bacteria</taxon>
        <taxon>Bacillati</taxon>
        <taxon>Bacillota</taxon>
        <taxon>Bacilli</taxon>
        <taxon>Bacillales</taxon>
        <taxon>Paenibacillaceae</taxon>
        <taxon>Paenibacillus</taxon>
    </lineage>
</organism>
<dbReference type="PROSITE" id="PS51186">
    <property type="entry name" value="GNAT"/>
    <property type="match status" value="1"/>
</dbReference>
<sequence>MSKEKVRLVKPSAQYKETYVAFYEDWVASGESMVPWVVSKEPYPFEEMLAFLERSEQGIDIPEGWVRDSTYWLVTESDRVVGAVNIRHELTEKLFHSGGHIGYGIRPGERQNGYGAEILKLSLGITKDLGITKVLVVCDAHNEASRRVILRNGGVQDQDYVEPDGNIVERFWISNVE</sequence>
<name>A0A329R5Q7_9BACL</name>
<evidence type="ECO:0000313" key="3">
    <source>
        <dbReference type="Proteomes" id="UP000250642"/>
    </source>
</evidence>
<dbReference type="Gene3D" id="3.40.630.30">
    <property type="match status" value="1"/>
</dbReference>
<keyword evidence="2" id="KW-0808">Transferase</keyword>
<protein>
    <submittedName>
        <fullName evidence="2">GNAT family N-acetyltransferase</fullName>
    </submittedName>
</protein>
<dbReference type="EMBL" id="QEVW01000003">
    <property type="protein sequence ID" value="RAW18378.1"/>
    <property type="molecule type" value="Genomic_DNA"/>
</dbReference>
<dbReference type="PANTHER" id="PTHR39173">
    <property type="entry name" value="ACETYLTRANSFERASE"/>
    <property type="match status" value="1"/>
</dbReference>
<evidence type="ECO:0000259" key="1">
    <source>
        <dbReference type="PROSITE" id="PS51186"/>
    </source>
</evidence>
<feature type="domain" description="N-acetyltransferase" evidence="1">
    <location>
        <begin position="35"/>
        <end position="174"/>
    </location>
</feature>
<dbReference type="PANTHER" id="PTHR39173:SF1">
    <property type="entry name" value="ACETYLTRANSFERASE"/>
    <property type="match status" value="1"/>
</dbReference>